<evidence type="ECO:0000256" key="1">
    <source>
        <dbReference type="ARBA" id="ARBA00004370"/>
    </source>
</evidence>
<evidence type="ECO:0000256" key="3">
    <source>
        <dbReference type="SAM" id="MobiDB-lite"/>
    </source>
</evidence>
<accession>A0AAD1Y4S4</accession>
<feature type="domain" description="PPM-type phosphatase" evidence="4">
    <location>
        <begin position="110"/>
        <end position="362"/>
    </location>
</feature>
<keyword evidence="6" id="KW-1185">Reference proteome</keyword>
<dbReference type="InterPro" id="IPR015655">
    <property type="entry name" value="PP2C"/>
</dbReference>
<keyword evidence="2" id="KW-0472">Membrane</keyword>
<comment type="caution">
    <text evidence="5">The sequence shown here is derived from an EMBL/GenBank/DDBJ whole genome shotgun (WGS) entry which is preliminary data.</text>
</comment>
<evidence type="ECO:0000259" key="4">
    <source>
        <dbReference type="PROSITE" id="PS51746"/>
    </source>
</evidence>
<dbReference type="InterPro" id="IPR001932">
    <property type="entry name" value="PPM-type_phosphatase-like_dom"/>
</dbReference>
<proteinExistence type="predicted"/>
<reference evidence="5" key="1">
    <citation type="submission" date="2023-07" db="EMBL/GenBank/DDBJ databases">
        <authorList>
            <consortium name="AG Swart"/>
            <person name="Singh M."/>
            <person name="Singh A."/>
            <person name="Seah K."/>
            <person name="Emmerich C."/>
        </authorList>
    </citation>
    <scope>NUCLEOTIDE SEQUENCE</scope>
    <source>
        <strain evidence="5">DP1</strain>
    </source>
</reference>
<dbReference type="SUPFAM" id="SSF81606">
    <property type="entry name" value="PP2C-like"/>
    <property type="match status" value="1"/>
</dbReference>
<dbReference type="PANTHER" id="PTHR47992">
    <property type="entry name" value="PROTEIN PHOSPHATASE"/>
    <property type="match status" value="1"/>
</dbReference>
<evidence type="ECO:0000313" key="5">
    <source>
        <dbReference type="EMBL" id="CAI2384672.1"/>
    </source>
</evidence>
<dbReference type="EMBL" id="CAMPGE010027008">
    <property type="protein sequence ID" value="CAI2384672.1"/>
    <property type="molecule type" value="Genomic_DNA"/>
</dbReference>
<evidence type="ECO:0000313" key="6">
    <source>
        <dbReference type="Proteomes" id="UP001295684"/>
    </source>
</evidence>
<protein>
    <recommendedName>
        <fullName evidence="4">PPM-type phosphatase domain-containing protein</fullName>
    </recommendedName>
</protein>
<dbReference type="Gene3D" id="3.60.40.10">
    <property type="entry name" value="PPM-type phosphatase domain"/>
    <property type="match status" value="1"/>
</dbReference>
<dbReference type="SMART" id="SM00332">
    <property type="entry name" value="PP2Cc"/>
    <property type="match status" value="1"/>
</dbReference>
<dbReference type="AlphaFoldDB" id="A0AAD1Y4S4"/>
<dbReference type="SMART" id="SM00331">
    <property type="entry name" value="PP2C_SIG"/>
    <property type="match status" value="1"/>
</dbReference>
<feature type="region of interest" description="Disordered" evidence="3">
    <location>
        <begin position="1"/>
        <end position="22"/>
    </location>
</feature>
<dbReference type="Proteomes" id="UP001295684">
    <property type="component" value="Unassembled WGS sequence"/>
</dbReference>
<dbReference type="Pfam" id="PF00481">
    <property type="entry name" value="PP2C"/>
    <property type="match status" value="1"/>
</dbReference>
<dbReference type="GO" id="GO:0004722">
    <property type="term" value="F:protein serine/threonine phosphatase activity"/>
    <property type="evidence" value="ECO:0007669"/>
    <property type="project" value="InterPro"/>
</dbReference>
<name>A0AAD1Y4S4_EUPCR</name>
<evidence type="ECO:0000256" key="2">
    <source>
        <dbReference type="ARBA" id="ARBA00023136"/>
    </source>
</evidence>
<gene>
    <name evidence="5" type="ORF">ECRASSUSDP1_LOCUS26206</name>
</gene>
<sequence>MDNKVENDAGANRAQYPRLTLSPESMFPAEQEILMLESSSDSDISMDYEQEQRTDYRDLCIDIDEVNRDISQDNTSICGCNCGVFNMYENASEKSCEKCNGYNFEDHNPVYSISSQKGRKRTQEDRFLVDQKFMGEGNQAVFAIFDGHSGSRASQYCKDTLVSKLTGNYEQLHENTSSTIQEVLKEIDSEFLDLAQKQNLEGGSTCVLGMIMNTKLTVANIGDSSAFLVKNSNVIELTSDHNYSRLDEYSRVTSQNLGEFLILKNRLNGQLALSRSIGDLKYRPAVTSEAETQTITLSSLDQYLILTSDGVWSKKFSKRDAINYINTCIKFGRSKEDISQGIIDEAIRSGSQDNITVVIVDLSHYYSSSVCSSFSPNTTTRSLPAKDSQVMLLDMDQRTSGRKSYNFCKEEISPLHDLIVDKKAPSSFSEKIGSAVSGWGIRNESFCNPFTIVNSNSGTGEGQLHSSVFGASPTQTMSIAGCDVARGRKYLSLKEQESYYRQCQLSKKNKEKRTFGF</sequence>
<organism evidence="5 6">
    <name type="scientific">Euplotes crassus</name>
    <dbReference type="NCBI Taxonomy" id="5936"/>
    <lineage>
        <taxon>Eukaryota</taxon>
        <taxon>Sar</taxon>
        <taxon>Alveolata</taxon>
        <taxon>Ciliophora</taxon>
        <taxon>Intramacronucleata</taxon>
        <taxon>Spirotrichea</taxon>
        <taxon>Hypotrichia</taxon>
        <taxon>Euplotida</taxon>
        <taxon>Euplotidae</taxon>
        <taxon>Moneuplotes</taxon>
    </lineage>
</organism>
<dbReference type="PROSITE" id="PS51746">
    <property type="entry name" value="PPM_2"/>
    <property type="match status" value="1"/>
</dbReference>
<dbReference type="CDD" id="cd00143">
    <property type="entry name" value="PP2Cc"/>
    <property type="match status" value="1"/>
</dbReference>
<dbReference type="GO" id="GO:0016020">
    <property type="term" value="C:membrane"/>
    <property type="evidence" value="ECO:0007669"/>
    <property type="project" value="UniProtKB-SubCell"/>
</dbReference>
<comment type="subcellular location">
    <subcellularLocation>
        <location evidence="1">Membrane</location>
    </subcellularLocation>
</comment>
<dbReference type="InterPro" id="IPR036457">
    <property type="entry name" value="PPM-type-like_dom_sf"/>
</dbReference>